<reference evidence="2" key="2">
    <citation type="submission" date="2022-10" db="EMBL/GenBank/DDBJ databases">
        <authorList>
            <consortium name="ENA_rothamsted_submissions"/>
            <consortium name="culmorum"/>
            <person name="King R."/>
        </authorList>
    </citation>
    <scope>NUCLEOTIDE SEQUENCE</scope>
</reference>
<protein>
    <submittedName>
        <fullName evidence="2">Uncharacterized protein</fullName>
    </submittedName>
</protein>
<sequence>MYCNKSELFHEYSTILRTLDKINCNKQNDVMSSGDFVRKTSKTSFIKEDEPMKMIDAQEKRVDTNSEKSQIIEIYALMLSVVSFLLGFCLKIALSSLDFFANLSRTLTIMCIDDLWSGSNEPFLLTYDNFKALIIKTAMDFNGRKVLLLIGVWTTAIGYAISKLLFQIVKFLLVQVPVPK</sequence>
<keyword evidence="1" id="KW-0812">Transmembrane</keyword>
<evidence type="ECO:0000256" key="1">
    <source>
        <dbReference type="SAM" id="Phobius"/>
    </source>
</evidence>
<feature type="transmembrane region" description="Helical" evidence="1">
    <location>
        <begin position="146"/>
        <end position="166"/>
    </location>
</feature>
<evidence type="ECO:0000313" key="2">
    <source>
        <dbReference type="EMBL" id="CAG9806710.1"/>
    </source>
</evidence>
<keyword evidence="1" id="KW-1133">Transmembrane helix</keyword>
<proteinExistence type="predicted"/>
<gene>
    <name evidence="2" type="ORF">CHIRRI_LOCUS9565</name>
</gene>
<name>A0A9N9WUN7_9DIPT</name>
<accession>A0A9N9WUN7</accession>
<dbReference type="EMBL" id="OU895879">
    <property type="protein sequence ID" value="CAG9806710.1"/>
    <property type="molecule type" value="Genomic_DNA"/>
</dbReference>
<dbReference type="Proteomes" id="UP001153620">
    <property type="component" value="Chromosome 3"/>
</dbReference>
<keyword evidence="3" id="KW-1185">Reference proteome</keyword>
<dbReference type="AlphaFoldDB" id="A0A9N9WUN7"/>
<evidence type="ECO:0000313" key="3">
    <source>
        <dbReference type="Proteomes" id="UP001153620"/>
    </source>
</evidence>
<keyword evidence="1" id="KW-0472">Membrane</keyword>
<feature type="transmembrane region" description="Helical" evidence="1">
    <location>
        <begin position="74"/>
        <end position="94"/>
    </location>
</feature>
<reference evidence="2" key="1">
    <citation type="submission" date="2022-01" db="EMBL/GenBank/DDBJ databases">
        <authorList>
            <person name="King R."/>
        </authorList>
    </citation>
    <scope>NUCLEOTIDE SEQUENCE</scope>
</reference>
<organism evidence="2 3">
    <name type="scientific">Chironomus riparius</name>
    <dbReference type="NCBI Taxonomy" id="315576"/>
    <lineage>
        <taxon>Eukaryota</taxon>
        <taxon>Metazoa</taxon>
        <taxon>Ecdysozoa</taxon>
        <taxon>Arthropoda</taxon>
        <taxon>Hexapoda</taxon>
        <taxon>Insecta</taxon>
        <taxon>Pterygota</taxon>
        <taxon>Neoptera</taxon>
        <taxon>Endopterygota</taxon>
        <taxon>Diptera</taxon>
        <taxon>Nematocera</taxon>
        <taxon>Chironomoidea</taxon>
        <taxon>Chironomidae</taxon>
        <taxon>Chironominae</taxon>
        <taxon>Chironomus</taxon>
    </lineage>
</organism>